<evidence type="ECO:0000259" key="8">
    <source>
        <dbReference type="Pfam" id="PF13742"/>
    </source>
</evidence>
<comment type="subcellular location">
    <subcellularLocation>
        <location evidence="5 6">Cytoplasm</location>
    </subcellularLocation>
</comment>
<evidence type="ECO:0000313" key="10">
    <source>
        <dbReference type="Proteomes" id="UP000285120"/>
    </source>
</evidence>
<feature type="domain" description="Exonuclease VII large subunit C-terminal" evidence="7">
    <location>
        <begin position="127"/>
        <end position="441"/>
    </location>
</feature>
<comment type="catalytic activity">
    <reaction evidence="5 6">
        <text>Exonucleolytic cleavage in either 5'- to 3'- or 3'- to 5'-direction to yield nucleoside 5'-phosphates.</text>
        <dbReference type="EC" id="3.1.11.6"/>
    </reaction>
</comment>
<dbReference type="AlphaFoldDB" id="A0A419V382"/>
<dbReference type="EMBL" id="RAPK01000009">
    <property type="protein sequence ID" value="RKD72958.1"/>
    <property type="molecule type" value="Genomic_DNA"/>
</dbReference>
<reference evidence="9 10" key="1">
    <citation type="submission" date="2018-09" db="EMBL/GenBank/DDBJ databases">
        <title>Genomic Encyclopedia of Archaeal and Bacterial Type Strains, Phase II (KMG-II): from individual species to whole genera.</title>
        <authorList>
            <person name="Goeker M."/>
        </authorList>
    </citation>
    <scope>NUCLEOTIDE SEQUENCE [LARGE SCALE GENOMIC DNA]</scope>
    <source>
        <strain evidence="9 10">DSM 17008</strain>
    </source>
</reference>
<dbReference type="GO" id="GO:0005737">
    <property type="term" value="C:cytoplasm"/>
    <property type="evidence" value="ECO:0007669"/>
    <property type="project" value="UniProtKB-SubCell"/>
</dbReference>
<evidence type="ECO:0000256" key="5">
    <source>
        <dbReference type="HAMAP-Rule" id="MF_00378"/>
    </source>
</evidence>
<dbReference type="InterPro" id="IPR020579">
    <property type="entry name" value="Exonuc_VII_lsu_C"/>
</dbReference>
<keyword evidence="1 5" id="KW-0963">Cytoplasm</keyword>
<protein>
    <recommendedName>
        <fullName evidence="5">Exodeoxyribonuclease 7 large subunit</fullName>
        <ecNumber evidence="5">3.1.11.6</ecNumber>
    </recommendedName>
    <alternativeName>
        <fullName evidence="5">Exodeoxyribonuclease VII large subunit</fullName>
        <shortName evidence="5">Exonuclease VII large subunit</shortName>
    </alternativeName>
</protein>
<evidence type="ECO:0000256" key="1">
    <source>
        <dbReference type="ARBA" id="ARBA00022490"/>
    </source>
</evidence>
<keyword evidence="3 5" id="KW-0378">Hydrolase</keyword>
<dbReference type="InterPro" id="IPR025824">
    <property type="entry name" value="OB-fold_nuc-bd_dom"/>
</dbReference>
<proteinExistence type="inferred from homology"/>
<evidence type="ECO:0000256" key="6">
    <source>
        <dbReference type="RuleBase" id="RU004355"/>
    </source>
</evidence>
<comment type="subunit">
    <text evidence="5">Heterooligomer composed of large and small subunits.</text>
</comment>
<evidence type="ECO:0000313" key="9">
    <source>
        <dbReference type="EMBL" id="RKD72958.1"/>
    </source>
</evidence>
<comment type="caution">
    <text evidence="9">The sequence shown here is derived from an EMBL/GenBank/DDBJ whole genome shotgun (WGS) entry which is preliminary data.</text>
</comment>
<evidence type="ECO:0000256" key="3">
    <source>
        <dbReference type="ARBA" id="ARBA00022801"/>
    </source>
</evidence>
<evidence type="ECO:0000256" key="2">
    <source>
        <dbReference type="ARBA" id="ARBA00022722"/>
    </source>
</evidence>
<comment type="function">
    <text evidence="5">Bidirectionally degrades single-stranded DNA into large acid-insoluble oligonucleotides, which are then degraded further into small acid-soluble oligonucleotides.</text>
</comment>
<keyword evidence="2 5" id="KW-0540">Nuclease</keyword>
<dbReference type="CDD" id="cd04489">
    <property type="entry name" value="ExoVII_LU_OBF"/>
    <property type="match status" value="1"/>
</dbReference>
<dbReference type="InterPro" id="IPR003753">
    <property type="entry name" value="Exonuc_VII_L"/>
</dbReference>
<organism evidence="9 10">
    <name type="scientific">Sinobaca qinghaiensis</name>
    <dbReference type="NCBI Taxonomy" id="342944"/>
    <lineage>
        <taxon>Bacteria</taxon>
        <taxon>Bacillati</taxon>
        <taxon>Bacillota</taxon>
        <taxon>Bacilli</taxon>
        <taxon>Bacillales</taxon>
        <taxon>Sporolactobacillaceae</taxon>
        <taxon>Sinobaca</taxon>
    </lineage>
</organism>
<gene>
    <name evidence="5" type="primary">xseA</name>
    <name evidence="9" type="ORF">ATL39_2155</name>
</gene>
<dbReference type="Pfam" id="PF13742">
    <property type="entry name" value="tRNA_anti_2"/>
    <property type="match status" value="1"/>
</dbReference>
<dbReference type="NCBIfam" id="TIGR00237">
    <property type="entry name" value="xseA"/>
    <property type="match status" value="1"/>
</dbReference>
<dbReference type="Pfam" id="PF02601">
    <property type="entry name" value="Exonuc_VII_L"/>
    <property type="match status" value="1"/>
</dbReference>
<evidence type="ECO:0000256" key="4">
    <source>
        <dbReference type="ARBA" id="ARBA00022839"/>
    </source>
</evidence>
<keyword evidence="4 5" id="KW-0269">Exonuclease</keyword>
<keyword evidence="10" id="KW-1185">Reference proteome</keyword>
<dbReference type="Proteomes" id="UP000285120">
    <property type="component" value="Unassembled WGS sequence"/>
</dbReference>
<dbReference type="EC" id="3.1.11.6" evidence="5"/>
<dbReference type="HAMAP" id="MF_00378">
    <property type="entry name" value="Exonuc_7_L"/>
    <property type="match status" value="1"/>
</dbReference>
<dbReference type="PANTHER" id="PTHR30008">
    <property type="entry name" value="EXODEOXYRIBONUCLEASE 7 LARGE SUBUNIT"/>
    <property type="match status" value="1"/>
</dbReference>
<sequence>MTAMEDRWISISQLTSRIKQTIEQNVDLQAVWLRGEISNFKKHSRGHMYFTIKDERSKISAVMFAGNNKSLAFEPENGMKVLIRGRVSVYEPFGQYQLYVNDMEPDGIGQLFIKYEQLKNKLELEGLFREGMKKKLPAYPKKIAVITSPTGAAIRDVISTIKRRYPPAGITLYPVLVQGRDAAPSIVRALKQAETDPEVDVIIAGRGGGSIEELWAFNEEIVARAIHAASIPIISAVGHETDFTIADFAADVRAATPTAAAEIAVPSLIDVVQQITSYEQRLHLAMDNHRKRGAERLKRLQGAYAFRYPMQLLQQKEQELDRLMDRLEKRRLLLLEGSLSSFQVLKKRLELQHPQRKLESSRKDYYQTAERLEKVKNRYLQNKQNDFYHVLQKLNLLNPLQILERGYQVSFDEKGELISSVKQAVPGSRLDVQMKDGTVQTKVIETVSKRKWDFEKKEGENDE</sequence>
<dbReference type="GO" id="GO:0008855">
    <property type="term" value="F:exodeoxyribonuclease VII activity"/>
    <property type="evidence" value="ECO:0007669"/>
    <property type="project" value="UniProtKB-UniRule"/>
</dbReference>
<comment type="similarity">
    <text evidence="5 6">Belongs to the XseA family.</text>
</comment>
<dbReference type="GO" id="GO:0006308">
    <property type="term" value="P:DNA catabolic process"/>
    <property type="evidence" value="ECO:0007669"/>
    <property type="project" value="UniProtKB-UniRule"/>
</dbReference>
<accession>A0A419V382</accession>
<name>A0A419V382_9BACL</name>
<evidence type="ECO:0000259" key="7">
    <source>
        <dbReference type="Pfam" id="PF02601"/>
    </source>
</evidence>
<dbReference type="GO" id="GO:0009318">
    <property type="term" value="C:exodeoxyribonuclease VII complex"/>
    <property type="evidence" value="ECO:0007669"/>
    <property type="project" value="UniProtKB-UniRule"/>
</dbReference>
<dbReference type="GO" id="GO:0003676">
    <property type="term" value="F:nucleic acid binding"/>
    <property type="evidence" value="ECO:0007669"/>
    <property type="project" value="InterPro"/>
</dbReference>
<feature type="domain" description="OB-fold nucleic acid binding" evidence="8">
    <location>
        <begin position="10"/>
        <end position="104"/>
    </location>
</feature>
<dbReference type="PANTHER" id="PTHR30008:SF0">
    <property type="entry name" value="EXODEOXYRIBONUCLEASE 7 LARGE SUBUNIT"/>
    <property type="match status" value="1"/>
</dbReference>